<keyword evidence="2" id="KW-1185">Reference proteome</keyword>
<proteinExistence type="predicted"/>
<accession>A0ACB5T0S3</accession>
<dbReference type="Proteomes" id="UP001165064">
    <property type="component" value="Unassembled WGS sequence"/>
</dbReference>
<gene>
    <name evidence="1" type="ORF">Amon02_000359900</name>
</gene>
<sequence>MTVRIWRIFQQQQANTSISSNSNDGVASLQLERTLKGHTKGISDVVFSPNSKLLASASDDLTIRVWDLEFGEVIRILKGHTYHINTLGFNAKGTILASGSSDENVRLWDLMRGKCIKILSAHSDPISSIDFSFDCTIIASGSYDGLIRLFDLETGQCLKTLIYDKGGSSFPVCNVKFSPNSQYILSTSLDGALRLWDYMNNNVVKTFKNSDGLPIAEKFSTGSNFITYDGNLMVNSGDEFGDIVFWDLQTKVIKFKLNASSHQKPIINVDSLNGGKFLASVSIDGELTLWSYIQ</sequence>
<dbReference type="EMBL" id="BSXS01002318">
    <property type="protein sequence ID" value="GME78766.1"/>
    <property type="molecule type" value="Genomic_DNA"/>
</dbReference>
<protein>
    <submittedName>
        <fullName evidence="1">Unnamed protein product</fullName>
    </submittedName>
</protein>
<organism evidence="1 2">
    <name type="scientific">Ambrosiozyma monospora</name>
    <name type="common">Yeast</name>
    <name type="synonym">Endomycopsis monosporus</name>
    <dbReference type="NCBI Taxonomy" id="43982"/>
    <lineage>
        <taxon>Eukaryota</taxon>
        <taxon>Fungi</taxon>
        <taxon>Dikarya</taxon>
        <taxon>Ascomycota</taxon>
        <taxon>Saccharomycotina</taxon>
        <taxon>Pichiomycetes</taxon>
        <taxon>Pichiales</taxon>
        <taxon>Pichiaceae</taxon>
        <taxon>Ambrosiozyma</taxon>
    </lineage>
</organism>
<reference evidence="1" key="1">
    <citation type="submission" date="2023-04" db="EMBL/GenBank/DDBJ databases">
        <title>Ambrosiozyma monospora NBRC 10751.</title>
        <authorList>
            <person name="Ichikawa N."/>
            <person name="Sato H."/>
            <person name="Tonouchi N."/>
        </authorList>
    </citation>
    <scope>NUCLEOTIDE SEQUENCE</scope>
    <source>
        <strain evidence="1">NBRC 10751</strain>
    </source>
</reference>
<evidence type="ECO:0000313" key="1">
    <source>
        <dbReference type="EMBL" id="GME78766.1"/>
    </source>
</evidence>
<evidence type="ECO:0000313" key="2">
    <source>
        <dbReference type="Proteomes" id="UP001165064"/>
    </source>
</evidence>
<name>A0ACB5T0S3_AMBMO</name>
<comment type="caution">
    <text evidence="1">The sequence shown here is derived from an EMBL/GenBank/DDBJ whole genome shotgun (WGS) entry which is preliminary data.</text>
</comment>